<proteinExistence type="predicted"/>
<evidence type="ECO:0000313" key="2">
    <source>
        <dbReference type="Proteomes" id="UP001500456"/>
    </source>
</evidence>
<evidence type="ECO:0000313" key="1">
    <source>
        <dbReference type="EMBL" id="GAA4028118.1"/>
    </source>
</evidence>
<dbReference type="EMBL" id="BAAAZX010000043">
    <property type="protein sequence ID" value="GAA4028118.1"/>
    <property type="molecule type" value="Genomic_DNA"/>
</dbReference>
<dbReference type="PANTHER" id="PTHR34846:SF11">
    <property type="entry name" value="4-CARBOXYMUCONOLACTONE DECARBOXYLASE FAMILY PROTEIN (AFU_ORTHOLOGUE AFUA_6G11590)"/>
    <property type="match status" value="1"/>
</dbReference>
<evidence type="ECO:0008006" key="3">
    <source>
        <dbReference type="Google" id="ProtNLM"/>
    </source>
</evidence>
<reference evidence="2" key="1">
    <citation type="journal article" date="2019" name="Int. J. Syst. Evol. Microbiol.">
        <title>The Global Catalogue of Microorganisms (GCM) 10K type strain sequencing project: providing services to taxonomists for standard genome sequencing and annotation.</title>
        <authorList>
            <consortium name="The Broad Institute Genomics Platform"/>
            <consortium name="The Broad Institute Genome Sequencing Center for Infectious Disease"/>
            <person name="Wu L."/>
            <person name="Ma J."/>
        </authorList>
    </citation>
    <scope>NUCLEOTIDE SEQUENCE [LARGE SCALE GENOMIC DNA]</scope>
    <source>
        <strain evidence="2">JCM 16924</strain>
    </source>
</reference>
<dbReference type="InterPro" id="IPR029032">
    <property type="entry name" value="AhpD-like"/>
</dbReference>
<sequence>MENLGRYCRGESRFPQRLRELSVLICARHFDSQSAWNTHIQQAVEEGVPADCLDRLARGEDPDFKAEDERVFHAFAHEMLYDHFVTDETYAAALSLFDEEGVLDLIGCIGSFSMSAMMLYTFQVRLRPRLPRPFNGVDGFRRSRTGRIWPDAAFPLQLLEGLFDQENTRTAAHRFVLGGAFGAEPAEASAERLATSPTQAAC</sequence>
<protein>
    <recommendedName>
        <fullName evidence="3">Carboxymuconolactone decarboxylase-like domain-containing protein</fullName>
    </recommendedName>
</protein>
<name>A0ABP7TNE8_9ACTN</name>
<comment type="caution">
    <text evidence="1">The sequence shown here is derived from an EMBL/GenBank/DDBJ whole genome shotgun (WGS) entry which is preliminary data.</text>
</comment>
<keyword evidence="2" id="KW-1185">Reference proteome</keyword>
<dbReference type="Proteomes" id="UP001500456">
    <property type="component" value="Unassembled WGS sequence"/>
</dbReference>
<accession>A0ABP7TNE8</accession>
<dbReference type="PANTHER" id="PTHR34846">
    <property type="entry name" value="4-CARBOXYMUCONOLACTONE DECARBOXYLASE FAMILY PROTEIN (AFU_ORTHOLOGUE AFUA_6G11590)"/>
    <property type="match status" value="1"/>
</dbReference>
<dbReference type="SUPFAM" id="SSF69118">
    <property type="entry name" value="AhpD-like"/>
    <property type="match status" value="1"/>
</dbReference>
<dbReference type="RefSeq" id="WP_329344884.1">
    <property type="nucleotide sequence ID" value="NZ_BAAAZX010000043.1"/>
</dbReference>
<gene>
    <name evidence="1" type="ORF">GCM10022232_87470</name>
</gene>
<organism evidence="1 2">
    <name type="scientific">Streptomyces plumbiresistens</name>
    <dbReference type="NCBI Taxonomy" id="511811"/>
    <lineage>
        <taxon>Bacteria</taxon>
        <taxon>Bacillati</taxon>
        <taxon>Actinomycetota</taxon>
        <taxon>Actinomycetes</taxon>
        <taxon>Kitasatosporales</taxon>
        <taxon>Streptomycetaceae</taxon>
        <taxon>Streptomyces</taxon>
    </lineage>
</organism>
<dbReference type="Gene3D" id="1.20.1290.10">
    <property type="entry name" value="AhpD-like"/>
    <property type="match status" value="1"/>
</dbReference>